<accession>A0A235BUA0</accession>
<evidence type="ECO:0000313" key="2">
    <source>
        <dbReference type="EMBL" id="OYD15792.1"/>
    </source>
</evidence>
<protein>
    <recommendedName>
        <fullName evidence="1">Glycosyl hydrolase family 98 putative carbohydrate-binding module domain-containing protein</fullName>
    </recommendedName>
</protein>
<gene>
    <name evidence="2" type="ORF">CH333_04880</name>
</gene>
<dbReference type="SMART" id="SM00776">
    <property type="entry name" value="NPCBM"/>
    <property type="match status" value="2"/>
</dbReference>
<dbReference type="InterPro" id="IPR042279">
    <property type="entry name" value="Pep_M60_3"/>
</dbReference>
<dbReference type="InterPro" id="IPR031161">
    <property type="entry name" value="Peptidase_M60_dom"/>
</dbReference>
<dbReference type="PANTHER" id="PTHR15730:SF5">
    <property type="entry name" value="SI:CH211-210B2.2-RELATED"/>
    <property type="match status" value="1"/>
</dbReference>
<dbReference type="PANTHER" id="PTHR15730">
    <property type="entry name" value="EXPERIMENTAL AUTOIMMUNE PROSTATITIS ANTIGEN 2-RELATED"/>
    <property type="match status" value="1"/>
</dbReference>
<dbReference type="Gene3D" id="3.40.390.80">
    <property type="entry name" value="Peptidase M60, enhancin-like domain 2"/>
    <property type="match status" value="1"/>
</dbReference>
<dbReference type="InterPro" id="IPR013222">
    <property type="entry name" value="Glyco_hyd_98_carb-bd"/>
</dbReference>
<dbReference type="Gene3D" id="2.60.120.1060">
    <property type="entry name" value="NPCBM/NEW2 domain"/>
    <property type="match status" value="2"/>
</dbReference>
<dbReference type="Gene3D" id="1.10.390.30">
    <property type="entry name" value="Peptidase M60, enhancin-like domain 3"/>
    <property type="match status" value="1"/>
</dbReference>
<sequence length="652" mass="73864">MDGLCEVMQKKEVKMILQSILITLLFLGLQDSIVTVEGKHVILKVRSEDLKVLKDPYGWIKKLDRVYESYTDLVGDVPYNGKKITVESVEDYPGGWAVAGNPIKWHRPWVAREFKGINEGNWSFGIMHELGHDFDLDYRWVWEAEFFANFKMVYAAEKLKAKIHQGGKWYDYVDSKGLTLDDYYEEQAELAGERDHVEDWYRHNDPSLDKFLKVKRDIGWEPFKKTFRRYGELKEGEIPKTPEKKFNLFIYYLSEFSSKNLNPRFVEWGYPIIVIQDSDYLVALNKFDWDITVEIEGENILCSVIGDTSYEMGLGTHAKSEIIYKLGGEFDGFESFIGVDCETGNNGSVEFLIYTDGKKRHSSGIMYGGEPAERISVSLLGIPDCRQASKELKLLVKDGGDDINYDHADWADAKIIRKDGSAIFLSEIEPLKSSQEWGELGFDKSVDSNTLTLKRVCNLPVEITASIGNKDIILAPENGIYRGKLGGLIPGKHRILIKAHRSPYTIYKTSFLQISPPGITFLSDLIPIEVEGSFEPDRNCRNQLIHLDKKTYERGIGVHSNSTVIYKLERGYKRFKAMVGIDDATSGEGSCVFGVYLDGKEVFDSGIMKGNDEPKSVDVDVGGATELKLVVTDGDGETSYDWADWADARLLK</sequence>
<reference evidence="2 3" key="1">
    <citation type="submission" date="2017-07" db="EMBL/GenBank/DDBJ databases">
        <title>Recovery of genomes from metagenomes via a dereplication, aggregation, and scoring strategy.</title>
        <authorList>
            <person name="Sieber C.M."/>
            <person name="Probst A.J."/>
            <person name="Sharrar A."/>
            <person name="Thomas B.C."/>
            <person name="Hess M."/>
            <person name="Tringe S.G."/>
            <person name="Banfield J.F."/>
        </authorList>
    </citation>
    <scope>NUCLEOTIDE SEQUENCE [LARGE SCALE GENOMIC DNA]</scope>
    <source>
        <strain evidence="2">JGI_Cruoil_03_44_89</strain>
    </source>
</reference>
<comment type="caution">
    <text evidence="2">The sequence shown here is derived from an EMBL/GenBank/DDBJ whole genome shotgun (WGS) entry which is preliminary data.</text>
</comment>
<organism evidence="2 3">
    <name type="scientific">candidate division WOR-3 bacterium JGI_Cruoil_03_44_89</name>
    <dbReference type="NCBI Taxonomy" id="1973748"/>
    <lineage>
        <taxon>Bacteria</taxon>
        <taxon>Bacteria division WOR-3</taxon>
    </lineage>
</organism>
<name>A0A235BUA0_UNCW3</name>
<dbReference type="SUPFAM" id="SSF49785">
    <property type="entry name" value="Galactose-binding domain-like"/>
    <property type="match status" value="2"/>
</dbReference>
<dbReference type="AlphaFoldDB" id="A0A235BUA0"/>
<dbReference type="Pfam" id="PF13402">
    <property type="entry name" value="Peptidase_M60"/>
    <property type="match status" value="1"/>
</dbReference>
<evidence type="ECO:0000259" key="1">
    <source>
        <dbReference type="SMART" id="SM00776"/>
    </source>
</evidence>
<proteinExistence type="predicted"/>
<feature type="domain" description="Glycosyl hydrolase family 98 putative carbohydrate-binding module" evidence="1">
    <location>
        <begin position="516"/>
        <end position="652"/>
    </location>
</feature>
<dbReference type="Proteomes" id="UP000215215">
    <property type="component" value="Unassembled WGS sequence"/>
</dbReference>
<evidence type="ECO:0000313" key="3">
    <source>
        <dbReference type="Proteomes" id="UP000215215"/>
    </source>
</evidence>
<dbReference type="InterPro" id="IPR051244">
    <property type="entry name" value="TCAF"/>
</dbReference>
<dbReference type="InterPro" id="IPR038637">
    <property type="entry name" value="NPCBM_sf"/>
</dbReference>
<feature type="domain" description="Glycosyl hydrolase family 98 putative carbohydrate-binding module" evidence="1">
    <location>
        <begin position="278"/>
        <end position="417"/>
    </location>
</feature>
<dbReference type="Pfam" id="PF08305">
    <property type="entry name" value="NPCBM"/>
    <property type="match status" value="2"/>
</dbReference>
<dbReference type="EMBL" id="NOZQ01000102">
    <property type="protein sequence ID" value="OYD15792.1"/>
    <property type="molecule type" value="Genomic_DNA"/>
</dbReference>
<dbReference type="InterPro" id="IPR008979">
    <property type="entry name" value="Galactose-bd-like_sf"/>
</dbReference>